<reference evidence="1" key="1">
    <citation type="submission" date="2020-11" db="EMBL/GenBank/DDBJ databases">
        <authorList>
            <person name="Davenport K.M."/>
            <person name="Bickhart D.M."/>
            <person name="Smith T.P.L."/>
            <person name="Murdoch B.M."/>
            <person name="Rosen B.D."/>
        </authorList>
    </citation>
    <scope>NUCLEOTIDE SEQUENCE [LARGE SCALE GENOMIC DNA]</scope>
    <source>
        <strain evidence="1">OAR_USU_Benz2616</strain>
    </source>
</reference>
<name>A0AC11BWK8_SHEEP</name>
<gene>
    <name evidence="1" type="primary">MSH3</name>
</gene>
<organism evidence="1">
    <name type="scientific">Ovis aries</name>
    <name type="common">Sheep</name>
    <dbReference type="NCBI Taxonomy" id="9940"/>
    <lineage>
        <taxon>Eukaryota</taxon>
        <taxon>Metazoa</taxon>
        <taxon>Chordata</taxon>
        <taxon>Craniata</taxon>
        <taxon>Vertebrata</taxon>
        <taxon>Euteleostomi</taxon>
        <taxon>Mammalia</taxon>
        <taxon>Eutheria</taxon>
        <taxon>Laurasiatheria</taxon>
        <taxon>Artiodactyla</taxon>
        <taxon>Ruminantia</taxon>
        <taxon>Pecora</taxon>
        <taxon>Bovidae</taxon>
        <taxon>Caprinae</taxon>
        <taxon>Ovis</taxon>
    </lineage>
</organism>
<accession>A0AC11BWK8</accession>
<sequence>MSRRKPASGGAAPANPASAKQAVLSRFFQSTGSLKSTASPAVAAEKADPDSDSAAPLASKLPPQLQPHVVAEIDRSKKRALESDRPVKKKARKVQEKEGSDSVTSGNSEPKKHLRTRTVLKSLEKLKEFCCDSALPQNRVQTEPLQKKFAVLPKCTDFEDIDLLRAKNAVSSEDSKSQTSQKDKTFSHFGPSQRSYENLQKTSDSKPSNKRTKSIYTPLELQYLEMKQQQKDAILCVECGYKYRFFGEDAEIAARELNIYCHLDHNFMTASIPTHRLFVHVRRLVAKGYKVGVVKQTETAALKAIGDNKSSLFSRKLTALYTKSTLIGEDVNPLVKLDDAVNVDEVMTDTSTSYLLCICENKENVKDKKKGNVSIGIVGVQPATGEVVFDSFQDSASRSELETRILCLQPVELLLPSDLSEQTETLIHRVTAMSVRDDRIRVERMKNVYFEYSHAFQEVTEFYAKDVVDIKDSQSFSDIINLEKPVICSLAAIIRYLKEFNLEKVLSKPKNFKQLSGEMEFMTINGTTLRNLEILQNQTDMKTKGSLFWVLDHTKTSFGRRKLKKWVTQPLLKLREINARLDAVSEVLHSESSVFGQIENHLRKLPDIERGLCSIYHKKCSTQEFFLIVKTLYHLKSEFQALIPVVNSHVESELLQTFILEIPELLSPVEHYLKILNEQAAKTGDKTELFKDLSDFPLIKKRKDEIQDVTNKIQTHLQEIRKILKNPSAQYVTVSGQEFMIEVKNSAVSCIPTDWVKVGSTKAVSRFHSPFIVENYRHLNQLREQLVLDCSAEWLAFLENFSEHYHTLCKAVHHLATIDCIFSLAKVAKQGVYCRPTLQEERKILIKNGRHPVIDVLLGEQDQFVPNSTDLSGDSERVMIITGPNMGGKSSYIKQVALITVMAQVGSYVPAEEATIGIVDGIFTRMGAADNIYKGQSTFMEELTDTAEIIRKATPQSLVILDELGRGTSTHDGIAIAYATLEHFIRDVESLTLFVTHYPPVCELEKSYSQQVGNYHMGFLVNEDESKQDAGEEDQVPDSVIFLYQITRGIAARSYGLNVAKLADVPGEILKKAASKSKELEGLVNMKRKKLKSFAKLWTVNDAKDLQKWTEEEITDVSL</sequence>
<reference evidence="1" key="3">
    <citation type="submission" date="2025-09" db="UniProtKB">
        <authorList>
            <consortium name="Ensembl"/>
        </authorList>
    </citation>
    <scope>IDENTIFICATION</scope>
</reference>
<proteinExistence type="predicted"/>
<evidence type="ECO:0000313" key="1">
    <source>
        <dbReference type="Ensembl" id="ENSOARP00020021006.2"/>
    </source>
</evidence>
<dbReference type="Ensembl" id="ENSOART00020025307.2">
    <property type="protein sequence ID" value="ENSOARP00020021006.2"/>
    <property type="gene ID" value="ENSOARG00020016326.2"/>
</dbReference>
<reference evidence="1" key="2">
    <citation type="submission" date="2025-08" db="UniProtKB">
        <authorList>
            <consortium name="Ensembl"/>
        </authorList>
    </citation>
    <scope>IDENTIFICATION</scope>
</reference>
<protein>
    <submittedName>
        <fullName evidence="1">MutS homolog 3</fullName>
    </submittedName>
</protein>